<comment type="subunit">
    <text evidence="6">Homodimer.</text>
</comment>
<feature type="coiled-coil region" evidence="6">
    <location>
        <begin position="377"/>
        <end position="421"/>
    </location>
</feature>
<evidence type="ECO:0000256" key="2">
    <source>
        <dbReference type="ARBA" id="ARBA00022741"/>
    </source>
</evidence>
<keyword evidence="10" id="KW-1185">Reference proteome</keyword>
<keyword evidence="5 6" id="KW-0238">DNA-binding</keyword>
<dbReference type="Gene3D" id="3.30.70.1620">
    <property type="match status" value="1"/>
</dbReference>
<dbReference type="GO" id="GO:0005524">
    <property type="term" value="F:ATP binding"/>
    <property type="evidence" value="ECO:0007669"/>
    <property type="project" value="UniProtKB-UniRule"/>
</dbReference>
<proteinExistence type="inferred from homology"/>
<evidence type="ECO:0000256" key="5">
    <source>
        <dbReference type="ARBA" id="ARBA00023125"/>
    </source>
</evidence>
<dbReference type="GO" id="GO:0006260">
    <property type="term" value="P:DNA replication"/>
    <property type="evidence" value="ECO:0007669"/>
    <property type="project" value="UniProtKB-UniRule"/>
</dbReference>
<dbReference type="GO" id="GO:0005694">
    <property type="term" value="C:chromosome"/>
    <property type="evidence" value="ECO:0007669"/>
    <property type="project" value="InterPro"/>
</dbReference>
<name>W9DPL5_METTI</name>
<comment type="similarity">
    <text evidence="6">Belongs to the SMC family.</text>
</comment>
<evidence type="ECO:0000256" key="4">
    <source>
        <dbReference type="ARBA" id="ARBA00023054"/>
    </source>
</evidence>
<dbReference type="GO" id="GO:0016887">
    <property type="term" value="F:ATP hydrolysis activity"/>
    <property type="evidence" value="ECO:0007669"/>
    <property type="project" value="InterPro"/>
</dbReference>
<feature type="coiled-coil region" evidence="6">
    <location>
        <begin position="983"/>
        <end position="1024"/>
    </location>
</feature>
<dbReference type="EMBL" id="AZAJ01000001">
    <property type="protein sequence ID" value="ETA68289.1"/>
    <property type="molecule type" value="Genomic_DNA"/>
</dbReference>
<dbReference type="Gene3D" id="1.10.287.1490">
    <property type="match status" value="1"/>
</dbReference>
<dbReference type="PANTHER" id="PTHR43977">
    <property type="entry name" value="STRUCTURAL MAINTENANCE OF CHROMOSOMES PROTEIN 3"/>
    <property type="match status" value="1"/>
</dbReference>
<feature type="domain" description="SMC hinge" evidence="8">
    <location>
        <begin position="529"/>
        <end position="644"/>
    </location>
</feature>
<dbReference type="SUPFAM" id="SSF75553">
    <property type="entry name" value="Smc hinge domain"/>
    <property type="match status" value="1"/>
</dbReference>
<dbReference type="GO" id="GO:0007062">
    <property type="term" value="P:sister chromatid cohesion"/>
    <property type="evidence" value="ECO:0007669"/>
    <property type="project" value="InterPro"/>
</dbReference>
<evidence type="ECO:0000259" key="8">
    <source>
        <dbReference type="SMART" id="SM00968"/>
    </source>
</evidence>
<comment type="subcellular location">
    <subcellularLocation>
        <location evidence="6">Cytoplasm</location>
    </subcellularLocation>
</comment>
<dbReference type="RefSeq" id="WP_023845424.1">
    <property type="nucleotide sequence ID" value="NZ_AZAJ01000001.1"/>
</dbReference>
<dbReference type="SMART" id="SM00968">
    <property type="entry name" value="SMC_hinge"/>
    <property type="match status" value="1"/>
</dbReference>
<dbReference type="Gene3D" id="1.20.1060.20">
    <property type="match status" value="1"/>
</dbReference>
<evidence type="ECO:0000256" key="3">
    <source>
        <dbReference type="ARBA" id="ARBA00022840"/>
    </source>
</evidence>
<comment type="domain">
    <text evidence="6">Contains large globular domains required for ATP hydrolysis at each terminus and a third globular domain forming a flexible hinge near the middle of the molecule. These domains are separated by coiled-coil structures.</text>
</comment>
<dbReference type="AlphaFoldDB" id="W9DPL5"/>
<dbReference type="GO" id="GO:0030261">
    <property type="term" value="P:chromosome condensation"/>
    <property type="evidence" value="ECO:0007669"/>
    <property type="project" value="InterPro"/>
</dbReference>
<dbReference type="InterPro" id="IPR027417">
    <property type="entry name" value="P-loop_NTPase"/>
</dbReference>
<feature type="coiled-coil region" evidence="6">
    <location>
        <begin position="257"/>
        <end position="291"/>
    </location>
</feature>
<evidence type="ECO:0000256" key="6">
    <source>
        <dbReference type="HAMAP-Rule" id="MF_01894"/>
    </source>
</evidence>
<dbReference type="InterPro" id="IPR036277">
    <property type="entry name" value="SMC_hinge_sf"/>
</dbReference>
<dbReference type="SUPFAM" id="SSF52540">
    <property type="entry name" value="P-loop containing nucleoside triphosphate hydrolases"/>
    <property type="match status" value="1"/>
</dbReference>
<feature type="coiled-coil region" evidence="6">
    <location>
        <begin position="705"/>
        <end position="954"/>
    </location>
</feature>
<accession>W9DPL5</accession>
<dbReference type="NCBIfam" id="TIGR02168">
    <property type="entry name" value="SMC_prok_B"/>
    <property type="match status" value="1"/>
</dbReference>
<reference evidence="9 10" key="1">
    <citation type="submission" date="2013-08" db="EMBL/GenBank/DDBJ databases">
        <authorList>
            <consortium name="DOE Joint Genome Institute"/>
            <person name="Eisen J."/>
            <person name="Huntemann M."/>
            <person name="Han J."/>
            <person name="Chen A."/>
            <person name="Kyrpides N."/>
            <person name="Mavromatis K."/>
            <person name="Markowitz V."/>
            <person name="Palaniappan K."/>
            <person name="Ivanova N."/>
            <person name="Schaumberg A."/>
            <person name="Pati A."/>
            <person name="Liolios K."/>
            <person name="Nordberg H.P."/>
            <person name="Cantor M.N."/>
            <person name="Hua S.X."/>
            <person name="Woyke T."/>
        </authorList>
    </citation>
    <scope>NUCLEOTIDE SEQUENCE [LARGE SCALE GENOMIC DNA]</scope>
    <source>
        <strain evidence="9 10">DSM 2278</strain>
    </source>
</reference>
<dbReference type="InterPro" id="IPR011890">
    <property type="entry name" value="SMC_prok"/>
</dbReference>
<dbReference type="GO" id="GO:0007059">
    <property type="term" value="P:chromosome segregation"/>
    <property type="evidence" value="ECO:0007669"/>
    <property type="project" value="UniProtKB-UniRule"/>
</dbReference>
<evidence type="ECO:0000256" key="7">
    <source>
        <dbReference type="SAM" id="MobiDB-lite"/>
    </source>
</evidence>
<evidence type="ECO:0000256" key="1">
    <source>
        <dbReference type="ARBA" id="ARBA00022490"/>
    </source>
</evidence>
<dbReference type="Proteomes" id="UP000019483">
    <property type="component" value="Unassembled WGS sequence"/>
</dbReference>
<dbReference type="InterPro" id="IPR003395">
    <property type="entry name" value="RecF/RecN/SMC_N"/>
</dbReference>
<comment type="function">
    <text evidence="6">Required for chromosome condensation and partitioning.</text>
</comment>
<sequence length="1174" mass="134855">MHIKELEFINFKSFGKKVKIPFFDGFTTISGPNGSGKSNIIDGILFVLGLSSSRTLRAEKLTDLIYNGEGSKKPDFAQVTIRFDNTDREMPFDADEISITRKIRETDSGYYSYFYFNGKAVSLGDVHNYLAKARVTPEGYNVVMQGDVTRIINMTPGERRKIIDEIAGVAEFDSKRDRALSELEIVRERVERVDIIIEEVGQQLEKLKTERDQALKYQSLKEEKMKFEGFVLLAKLKDAKVELTSVADDILAKEEVLAKLEVDLEAKRVAVDKLEQELEEMTLNIQRMGEDEQIQIKKDIEGIRGEVSRCMDTIEISEKEMEDVESRRRKAFVDIDDIKGKLEELDSKISEEAMRKESILAEMSERKTERMLLQSKIADVDAKFAQTRDELSKLKSRLEEVKNEKNELMRQEDRLLDSQRRKSVEARDIESEIADAKSKAESSGSDTKSVEYDIDKLNEKIDALTKDMDDLEFTRSQLKVIVKEFEDELRKHENDYARIEVRVRAAEDHSRYSKAVDMVMNEKKHHGLPGIYGTIAELGSVDQKYSNALGIAAGGRMQAVVVENDEDASRAISFLKQRRGGRATFLPLNKMEGRRPYKDLSDREGVIGYAIDLIDFDNKFEAAFWYVFRDTLIVDTLTNARRLMGGLRMVTLEGEVIEKSGAMVGGSQQQKSGLSFAASEKDKLVKIAEKITELDSKRSNAIKKLDQVEGHVAQINREIHEHDKEISKKQMQLEEISGRGERLEQLIEAKSQELAEIEEARKQLREEMDSTLTKKQEQEELVVSLEKDIEVLEEKLEGSEVPELNRQAEQLDEEIRRLDGRVRDIDSTLNALNLDRDYASNKIEENRELIKSMDEKKSTHKQRVSELKNKIAELEELLKEKQQREMELADELKELQQERTRLHDEHLALKKEFDKFKARFDEGNRQMMALNATKEALDEQVNDLTEEIQRRGIEETEEVPNYETVRTRIASIERAMERLEPVNMRAIDEYDEVESRLDELVSRRDTLSSEREQILERIKQYEQLKKDTFMETYNGINEPFKEIFHELSDGIGELVLDNYEDPFAGGLTLKAQPKEKTLQRLEAMSGGEKSLTALSFVFAIQQYRPAPFYAFDEIDMFLDGANAGRVAQRVKKAVKNAQFIVVSLRKPMIEAAERTIGVAMQENNITSITGVKLR</sequence>
<keyword evidence="4 6" id="KW-0175">Coiled coil</keyword>
<evidence type="ECO:0000313" key="10">
    <source>
        <dbReference type="Proteomes" id="UP000019483"/>
    </source>
</evidence>
<feature type="coiled-coil region" evidence="6">
    <location>
        <begin position="190"/>
        <end position="217"/>
    </location>
</feature>
<organism evidence="9 10">
    <name type="scientific">Methanolobus tindarius DSM 2278</name>
    <dbReference type="NCBI Taxonomy" id="1090322"/>
    <lineage>
        <taxon>Archaea</taxon>
        <taxon>Methanobacteriati</taxon>
        <taxon>Methanobacteriota</taxon>
        <taxon>Stenosarchaea group</taxon>
        <taxon>Methanomicrobia</taxon>
        <taxon>Methanosarcinales</taxon>
        <taxon>Methanosarcinaceae</taxon>
        <taxon>Methanolobus</taxon>
    </lineage>
</organism>
<feature type="compositionally biased region" description="Basic and acidic residues" evidence="7">
    <location>
        <begin position="426"/>
        <end position="440"/>
    </location>
</feature>
<keyword evidence="3 6" id="KW-0067">ATP-binding</keyword>
<dbReference type="NCBIfam" id="TIGR02169">
    <property type="entry name" value="SMC_prok_A"/>
    <property type="match status" value="1"/>
</dbReference>
<evidence type="ECO:0000313" key="9">
    <source>
        <dbReference type="EMBL" id="ETA68289.1"/>
    </source>
</evidence>
<dbReference type="GO" id="GO:0003677">
    <property type="term" value="F:DNA binding"/>
    <property type="evidence" value="ECO:0007669"/>
    <property type="project" value="UniProtKB-UniRule"/>
</dbReference>
<gene>
    <name evidence="6" type="primary">smc</name>
    <name evidence="9" type="ORF">MettiDRAFT_1747</name>
</gene>
<dbReference type="InterPro" id="IPR010935">
    <property type="entry name" value="SMC_hinge"/>
</dbReference>
<keyword evidence="1 6" id="KW-0963">Cytoplasm</keyword>
<feature type="region of interest" description="Disordered" evidence="7">
    <location>
        <begin position="426"/>
        <end position="448"/>
    </location>
</feature>
<dbReference type="Gene3D" id="3.40.50.300">
    <property type="entry name" value="P-loop containing nucleotide triphosphate hydrolases"/>
    <property type="match status" value="2"/>
</dbReference>
<feature type="binding site" evidence="6">
    <location>
        <begin position="32"/>
        <end position="39"/>
    </location>
    <ligand>
        <name>ATP</name>
        <dbReference type="ChEBI" id="CHEBI:30616"/>
    </ligand>
</feature>
<dbReference type="PIRSF" id="PIRSF005719">
    <property type="entry name" value="SMC"/>
    <property type="match status" value="1"/>
</dbReference>
<dbReference type="InterPro" id="IPR024704">
    <property type="entry name" value="SMC"/>
</dbReference>
<protein>
    <recommendedName>
        <fullName evidence="6">Chromosome partition protein Smc</fullName>
    </recommendedName>
</protein>
<keyword evidence="2 6" id="KW-0547">Nucleotide-binding</keyword>
<dbReference type="OrthoDB" id="9143at2157"/>
<dbReference type="Pfam" id="PF06470">
    <property type="entry name" value="SMC_hinge"/>
    <property type="match status" value="1"/>
</dbReference>
<dbReference type="STRING" id="1090322.MettiDRAFT_1747"/>
<dbReference type="HAMAP" id="MF_01894">
    <property type="entry name" value="Smc_prok"/>
    <property type="match status" value="1"/>
</dbReference>
<dbReference type="Pfam" id="PF02463">
    <property type="entry name" value="SMC_N"/>
    <property type="match status" value="1"/>
</dbReference>
<dbReference type="GO" id="GO:0005737">
    <property type="term" value="C:cytoplasm"/>
    <property type="evidence" value="ECO:0007669"/>
    <property type="project" value="UniProtKB-SubCell"/>
</dbReference>
<comment type="caution">
    <text evidence="9">The sequence shown here is derived from an EMBL/GenBank/DDBJ whole genome shotgun (WGS) entry which is preliminary data.</text>
</comment>